<accession>A0A2Z4FHC5</accession>
<sequence>MSTLLLIYIFCMVLGGVFVALSVFGGLFDADADLDVDMDVDMDADFDLDADADAGAHVDFNAEHGYDGDIEVSVGRRFNPFVSFKFYTFGLAFFGLTGVLFTALNLVESSALVLAVSLATGLGAGLGMAYVLYRLNASAGSQGVTSNDYAGLPAKIMLPVGAGRTGKARMSIKGQIIEMPARAADDDVVFDFGEDCYVLGIEDGVVQVVRPSALLGASKAELGGD</sequence>
<proteinExistence type="predicted"/>
<name>A0A2Z4FHC5_9DELT</name>
<dbReference type="RefSeq" id="WP_111332062.1">
    <property type="nucleotide sequence ID" value="NZ_CP030032.1"/>
</dbReference>
<dbReference type="KEGG" id="bsed:DN745_03065"/>
<gene>
    <name evidence="1" type="ORF">DN745_03065</name>
</gene>
<organism evidence="1 2">
    <name type="scientific">Bradymonas sediminis</name>
    <dbReference type="NCBI Taxonomy" id="1548548"/>
    <lineage>
        <taxon>Bacteria</taxon>
        <taxon>Deltaproteobacteria</taxon>
        <taxon>Bradymonadales</taxon>
        <taxon>Bradymonadaceae</taxon>
        <taxon>Bradymonas</taxon>
    </lineage>
</organism>
<dbReference type="InterPro" id="IPR012340">
    <property type="entry name" value="NA-bd_OB-fold"/>
</dbReference>
<reference evidence="1 2" key="1">
    <citation type="submission" date="2018-06" db="EMBL/GenBank/DDBJ databases">
        <title>Lujinxingia sediminis gen. nov. sp. nov., a new facultative anaerobic member of the class Deltaproteobacteria, and proposal of Lujinxingaceae fam. nov.</title>
        <authorList>
            <person name="Guo L.-Y."/>
            <person name="Li C.-M."/>
            <person name="Wang S."/>
            <person name="Du Z.-J."/>
        </authorList>
    </citation>
    <scope>NUCLEOTIDE SEQUENCE [LARGE SCALE GENOMIC DNA]</scope>
    <source>
        <strain evidence="1 2">FA350</strain>
    </source>
</reference>
<protein>
    <submittedName>
        <fullName evidence="1">Uncharacterized protein</fullName>
    </submittedName>
</protein>
<evidence type="ECO:0000313" key="2">
    <source>
        <dbReference type="Proteomes" id="UP000249799"/>
    </source>
</evidence>
<keyword evidence="2" id="KW-1185">Reference proteome</keyword>
<dbReference type="OrthoDB" id="517853at2"/>
<dbReference type="EMBL" id="CP030032">
    <property type="protein sequence ID" value="AWV88377.1"/>
    <property type="molecule type" value="Genomic_DNA"/>
</dbReference>
<dbReference type="AlphaFoldDB" id="A0A2Z4FHC5"/>
<dbReference type="Gene3D" id="2.40.50.140">
    <property type="entry name" value="Nucleic acid-binding proteins"/>
    <property type="match status" value="1"/>
</dbReference>
<evidence type="ECO:0000313" key="1">
    <source>
        <dbReference type="EMBL" id="AWV88377.1"/>
    </source>
</evidence>
<dbReference type="Proteomes" id="UP000249799">
    <property type="component" value="Chromosome"/>
</dbReference>